<keyword evidence="3" id="KW-1185">Reference proteome</keyword>
<proteinExistence type="predicted"/>
<dbReference type="AlphaFoldDB" id="A0A0N0DRG8"/>
<accession>A0A0N0DRG8</accession>
<dbReference type="GeneID" id="26909403"/>
<feature type="compositionally biased region" description="Low complexity" evidence="1">
    <location>
        <begin position="1"/>
        <end position="13"/>
    </location>
</feature>
<gene>
    <name evidence="2" type="ORF">ABB37_09120</name>
</gene>
<feature type="region of interest" description="Disordered" evidence="1">
    <location>
        <begin position="1"/>
        <end position="119"/>
    </location>
</feature>
<dbReference type="EMBL" id="LGTL01000029">
    <property type="protein sequence ID" value="KPA74422.1"/>
    <property type="molecule type" value="Genomic_DNA"/>
</dbReference>
<dbReference type="VEuPathDB" id="TriTrypDB:LpyrH10_29_0350"/>
<dbReference type="Proteomes" id="UP000037923">
    <property type="component" value="Unassembled WGS sequence"/>
</dbReference>
<protein>
    <submittedName>
        <fullName evidence="2">Uncharacterized protein</fullName>
    </submittedName>
</protein>
<evidence type="ECO:0000313" key="2">
    <source>
        <dbReference type="EMBL" id="KPA74422.1"/>
    </source>
</evidence>
<feature type="compositionally biased region" description="Polar residues" evidence="1">
    <location>
        <begin position="88"/>
        <end position="97"/>
    </location>
</feature>
<dbReference type="RefSeq" id="XP_015652861.1">
    <property type="nucleotide sequence ID" value="XM_015808408.1"/>
</dbReference>
<reference evidence="2 3" key="1">
    <citation type="submission" date="2015-07" db="EMBL/GenBank/DDBJ databases">
        <title>High-quality genome of monoxenous trypanosomatid Leptomonas pyrrhocoris.</title>
        <authorList>
            <person name="Flegontov P."/>
            <person name="Butenko A."/>
            <person name="Firsov S."/>
            <person name="Vlcek C."/>
            <person name="Logacheva M.D."/>
            <person name="Field M."/>
            <person name="Filatov D."/>
            <person name="Flegontova O."/>
            <person name="Gerasimov E."/>
            <person name="Jackson A.P."/>
            <person name="Kelly S."/>
            <person name="Opperdoes F."/>
            <person name="O'Reilly A."/>
            <person name="Votypka J."/>
            <person name="Yurchenko V."/>
            <person name="Lukes J."/>
        </authorList>
    </citation>
    <scope>NUCLEOTIDE SEQUENCE [LARGE SCALE GENOMIC DNA]</scope>
    <source>
        <strain evidence="2">H10</strain>
    </source>
</reference>
<organism evidence="2 3">
    <name type="scientific">Leptomonas pyrrhocoris</name>
    <name type="common">Firebug parasite</name>
    <dbReference type="NCBI Taxonomy" id="157538"/>
    <lineage>
        <taxon>Eukaryota</taxon>
        <taxon>Discoba</taxon>
        <taxon>Euglenozoa</taxon>
        <taxon>Kinetoplastea</taxon>
        <taxon>Metakinetoplastina</taxon>
        <taxon>Trypanosomatida</taxon>
        <taxon>Trypanosomatidae</taxon>
        <taxon>Leishmaniinae</taxon>
        <taxon>Leptomonas</taxon>
    </lineage>
</organism>
<comment type="caution">
    <text evidence="2">The sequence shown here is derived from an EMBL/GenBank/DDBJ whole genome shotgun (WGS) entry which is preliminary data.</text>
</comment>
<evidence type="ECO:0000313" key="3">
    <source>
        <dbReference type="Proteomes" id="UP000037923"/>
    </source>
</evidence>
<evidence type="ECO:0000256" key="1">
    <source>
        <dbReference type="SAM" id="MobiDB-lite"/>
    </source>
</evidence>
<name>A0A0N0DRG8_LEPPY</name>
<sequence length="212" mass="22260">MSHSSSSSESTHTAKPGNAEASLSLFADATQLPNDPSLSYPPAPQTSEVTLPRLLTPSVTSASHPASNACGGDATAMARHRDVPSPLLPQTRSQNLRTDVKPTSCAREESEPASLFSSRNRATEMSSFGISVSTATAAGGAVSASAAPLRWLKSSDVRAIGVGADFIQPCGSGMRKDPNYVFERAVQRQAIHTETEEDVMLHAAAYFTAVLD</sequence>
<feature type="compositionally biased region" description="Polar residues" evidence="1">
    <location>
        <begin position="57"/>
        <end position="66"/>
    </location>
</feature>